<dbReference type="PANTHER" id="PTHR42913">
    <property type="entry name" value="APOPTOSIS-INDUCING FACTOR 1"/>
    <property type="match status" value="1"/>
</dbReference>
<dbReference type="OrthoDB" id="38899at2157"/>
<feature type="domain" description="FAD/NAD(P)-binding" evidence="6">
    <location>
        <begin position="1"/>
        <end position="281"/>
    </location>
</feature>
<dbReference type="GeneID" id="5562516"/>
<comment type="cofactor">
    <cofactor evidence="1">
        <name>FAD</name>
        <dbReference type="ChEBI" id="CHEBI:57692"/>
    </cofactor>
</comment>
<evidence type="ECO:0000256" key="2">
    <source>
        <dbReference type="ARBA" id="ARBA00005272"/>
    </source>
</evidence>
<dbReference type="GO" id="GO:0019646">
    <property type="term" value="P:aerobic electron transport chain"/>
    <property type="evidence" value="ECO:0007669"/>
    <property type="project" value="TreeGrafter"/>
</dbReference>
<evidence type="ECO:0000256" key="5">
    <source>
        <dbReference type="ARBA" id="ARBA00023002"/>
    </source>
</evidence>
<comment type="similarity">
    <text evidence="2">Belongs to the NADH dehydrogenase family.</text>
</comment>
<dbReference type="AlphaFoldDB" id="A8A8J8"/>
<protein>
    <submittedName>
        <fullName evidence="7">FAD-dependent pyridine nucleotide-disulphide oxidoreductase</fullName>
    </submittedName>
</protein>
<accession>A8A8J8</accession>
<dbReference type="Pfam" id="PF07992">
    <property type="entry name" value="Pyr_redox_2"/>
    <property type="match status" value="1"/>
</dbReference>
<dbReference type="InterPro" id="IPR036188">
    <property type="entry name" value="FAD/NAD-bd_sf"/>
</dbReference>
<dbReference type="STRING" id="453591.Igni_0066"/>
<dbReference type="PRINTS" id="PR00368">
    <property type="entry name" value="FADPNR"/>
</dbReference>
<dbReference type="SUPFAM" id="SSF51905">
    <property type="entry name" value="FAD/NAD(P)-binding domain"/>
    <property type="match status" value="1"/>
</dbReference>
<reference evidence="7 8" key="1">
    <citation type="journal article" date="2008" name="Genome Biol.">
        <title>A genomic analysis of the archaeal system Ignicoccus hospitalis-Nanoarchaeum equitans.</title>
        <authorList>
            <person name="Podar M."/>
            <person name="Anderson I."/>
            <person name="Makarova K.S."/>
            <person name="Elkins J.G."/>
            <person name="Ivanova N."/>
            <person name="Wall M.A."/>
            <person name="Lykidis A."/>
            <person name="Mavromatis K."/>
            <person name="Sun H."/>
            <person name="Hudson M.E."/>
            <person name="Chen W."/>
            <person name="Deciu C."/>
            <person name="Hutchison D."/>
            <person name="Eads J.R."/>
            <person name="Anderson A."/>
            <person name="Fernandes F."/>
            <person name="Szeto E."/>
            <person name="Lapidus A."/>
            <person name="Kyrpides N.C."/>
            <person name="Saier M.H.Jr."/>
            <person name="Richardson P.M."/>
            <person name="Rachel R."/>
            <person name="Huber H."/>
            <person name="Eisen J.A."/>
            <person name="Koonin E.V."/>
            <person name="Keller M."/>
            <person name="Stetter K.O."/>
        </authorList>
    </citation>
    <scope>NUCLEOTIDE SEQUENCE [LARGE SCALE GENOMIC DNA]</scope>
    <source>
        <strain evidence="8">KIN4/I / DSM 18386 / JCM 14125</strain>
    </source>
</reference>
<dbReference type="KEGG" id="iho:Igni_0066"/>
<keyword evidence="8" id="KW-1185">Reference proteome</keyword>
<organism evidence="7 8">
    <name type="scientific">Ignicoccus hospitalis (strain KIN4/I / DSM 18386 / JCM 14125)</name>
    <dbReference type="NCBI Taxonomy" id="453591"/>
    <lineage>
        <taxon>Archaea</taxon>
        <taxon>Thermoproteota</taxon>
        <taxon>Thermoprotei</taxon>
        <taxon>Desulfurococcales</taxon>
        <taxon>Desulfurococcaceae</taxon>
        <taxon>Ignicoccus</taxon>
    </lineage>
</organism>
<evidence type="ECO:0000256" key="3">
    <source>
        <dbReference type="ARBA" id="ARBA00022630"/>
    </source>
</evidence>
<evidence type="ECO:0000256" key="1">
    <source>
        <dbReference type="ARBA" id="ARBA00001974"/>
    </source>
</evidence>
<dbReference type="eggNOG" id="arCOG01067">
    <property type="taxonomic scope" value="Archaea"/>
</dbReference>
<dbReference type="PhylomeDB" id="A8A8J8"/>
<dbReference type="Gene3D" id="3.50.50.100">
    <property type="match status" value="1"/>
</dbReference>
<dbReference type="InterPro" id="IPR051169">
    <property type="entry name" value="NADH-Q_oxidoreductase"/>
</dbReference>
<evidence type="ECO:0000313" key="7">
    <source>
        <dbReference type="EMBL" id="ABU81250.1"/>
    </source>
</evidence>
<dbReference type="InterPro" id="IPR023753">
    <property type="entry name" value="FAD/NAD-binding_dom"/>
</dbReference>
<keyword evidence="3" id="KW-0285">Flavoprotein</keyword>
<dbReference type="HOGENOM" id="CLU_021377_8_1_2"/>
<evidence type="ECO:0000256" key="4">
    <source>
        <dbReference type="ARBA" id="ARBA00022827"/>
    </source>
</evidence>
<dbReference type="RefSeq" id="WP_011998102.1">
    <property type="nucleotide sequence ID" value="NC_009776.1"/>
</dbReference>
<keyword evidence="5" id="KW-0560">Oxidoreductase</keyword>
<name>A8A8J8_IGNH4</name>
<dbReference type="Proteomes" id="UP000000262">
    <property type="component" value="Chromosome"/>
</dbReference>
<evidence type="ECO:0000313" key="8">
    <source>
        <dbReference type="Proteomes" id="UP000000262"/>
    </source>
</evidence>
<dbReference type="GO" id="GO:0003955">
    <property type="term" value="F:NAD(P)H dehydrogenase (quinone) activity"/>
    <property type="evidence" value="ECO:0007669"/>
    <property type="project" value="TreeGrafter"/>
</dbReference>
<evidence type="ECO:0000259" key="6">
    <source>
        <dbReference type="Pfam" id="PF07992"/>
    </source>
</evidence>
<keyword evidence="4" id="KW-0274">FAD</keyword>
<gene>
    <name evidence="7" type="ordered locus">Igni_0066</name>
</gene>
<proteinExistence type="inferred from homology"/>
<dbReference type="PANTHER" id="PTHR42913:SF3">
    <property type="entry name" value="64 KDA MITOCHONDRIAL NADH DEHYDROGENASE (EUROFUNG)"/>
    <property type="match status" value="1"/>
</dbReference>
<sequence>MKVAIVGNGFAALSAAHAAEKLGVEVVQIGPKKFEYLPSITKVLSGRKSAEELEVVPKFRWEHVDALVKAVRETNSGVEIVLKDDKTITADYAVVATGASAWVPVEGAFPLYRVEHARKLKKELERLGGEATIAVVGTGLVGLEAAGELVWTREAGFTKYKVIMLEAAPVISPTLPCEKVRAVVPKLLKKHKVEYHLNAMVSKIKNGKVITKDGKEYDADLVVWAAGVKGPEVEIPCGEKDKRGFYLVDEHLRAKGCKRIYVTGDSSSGPSLKMAEEALRHGWYAILHIAGKKTSPYKPFLTKDNPFCFITFGPNDGISVMKRVVVPGRLAPIVKEILERIMIRWAREAKMRPPVPV</sequence>
<dbReference type="EMBL" id="CP000816">
    <property type="protein sequence ID" value="ABU81250.1"/>
    <property type="molecule type" value="Genomic_DNA"/>
</dbReference>